<dbReference type="GO" id="GO:0005737">
    <property type="term" value="C:cytoplasm"/>
    <property type="evidence" value="ECO:0007669"/>
    <property type="project" value="UniProtKB-SubCell"/>
</dbReference>
<dbReference type="AlphaFoldDB" id="A0AA38H9D6"/>
<dbReference type="PANTHER" id="PTHR10741">
    <property type="entry name" value="TRANSLIN AND TRANSLIN ASSOCIATED PROTEIN X"/>
    <property type="match status" value="1"/>
</dbReference>
<keyword evidence="7" id="KW-1185">Reference proteome</keyword>
<sequence>MADVMMAEPSSSTSALTRREHLAKTFEAYRAELDANTETRERLIILSRSITQMSKKLIFHLHRGATSGLVARAKNIRDGKGKEKEIIANFEKIRAELGSGESAESFWRWARPVSPGLEEYIEAVSFLFYLETGRLISLAEVQKGLSNPQTEEPYVVVTPEDYILGMSDLTGELMRYATNALSTGDHETPLAVCEFVRTVKVYFDGIPPYQLHKLSKKQDETTRSLVKIEKVCYSLRLRLIEFADRPDILRQMASRALDDARGDEPAGKDEE</sequence>
<comment type="caution">
    <text evidence="6">The sequence shown here is derived from an EMBL/GenBank/DDBJ whole genome shotgun (WGS) entry which is preliminary data.</text>
</comment>
<evidence type="ECO:0000313" key="7">
    <source>
        <dbReference type="Proteomes" id="UP001164286"/>
    </source>
</evidence>
<dbReference type="InterPro" id="IPR016069">
    <property type="entry name" value="Translin_C"/>
</dbReference>
<keyword evidence="5" id="KW-0539">Nucleus</keyword>
<keyword evidence="4" id="KW-0963">Cytoplasm</keyword>
<dbReference type="FunFam" id="1.20.58.200:FF:000001">
    <property type="entry name" value="Translin-associated factor X"/>
    <property type="match status" value="1"/>
</dbReference>
<dbReference type="Gene3D" id="1.20.58.200">
    <property type="entry name" value="Translin, domain 2"/>
    <property type="match status" value="1"/>
</dbReference>
<dbReference type="InterPro" id="IPR036081">
    <property type="entry name" value="Translin_sf"/>
</dbReference>
<proteinExistence type="inferred from homology"/>
<dbReference type="SUPFAM" id="SSF74784">
    <property type="entry name" value="Translin"/>
    <property type="match status" value="1"/>
</dbReference>
<evidence type="ECO:0000313" key="6">
    <source>
        <dbReference type="EMBL" id="KAI9636818.1"/>
    </source>
</evidence>
<organism evidence="6 7">
    <name type="scientific">Dioszegia hungarica</name>
    <dbReference type="NCBI Taxonomy" id="4972"/>
    <lineage>
        <taxon>Eukaryota</taxon>
        <taxon>Fungi</taxon>
        <taxon>Dikarya</taxon>
        <taxon>Basidiomycota</taxon>
        <taxon>Agaricomycotina</taxon>
        <taxon>Tremellomycetes</taxon>
        <taxon>Tremellales</taxon>
        <taxon>Bulleribasidiaceae</taxon>
        <taxon>Dioszegia</taxon>
    </lineage>
</organism>
<evidence type="ECO:0000256" key="1">
    <source>
        <dbReference type="ARBA" id="ARBA00004123"/>
    </source>
</evidence>
<dbReference type="InterPro" id="IPR016068">
    <property type="entry name" value="Translin_N"/>
</dbReference>
<comment type="subcellular location">
    <subcellularLocation>
        <location evidence="2">Cytoplasm</location>
    </subcellularLocation>
    <subcellularLocation>
        <location evidence="1">Nucleus</location>
    </subcellularLocation>
</comment>
<comment type="similarity">
    <text evidence="3">Belongs to the translin family.</text>
</comment>
<dbReference type="GO" id="GO:0043565">
    <property type="term" value="F:sequence-specific DNA binding"/>
    <property type="evidence" value="ECO:0007669"/>
    <property type="project" value="InterPro"/>
</dbReference>
<dbReference type="GeneID" id="77732674"/>
<evidence type="ECO:0000256" key="5">
    <source>
        <dbReference type="ARBA" id="ARBA00023242"/>
    </source>
</evidence>
<reference evidence="6" key="1">
    <citation type="journal article" date="2022" name="G3 (Bethesda)">
        <title>High quality genome of the basidiomycete yeast Dioszegia hungarica PDD-24b-2 isolated from cloud water.</title>
        <authorList>
            <person name="Jarrige D."/>
            <person name="Haridas S."/>
            <person name="Bleykasten-Grosshans C."/>
            <person name="Joly M."/>
            <person name="Nadalig T."/>
            <person name="Sancelme M."/>
            <person name="Vuilleumier S."/>
            <person name="Grigoriev I.V."/>
            <person name="Amato P."/>
            <person name="Bringel F."/>
        </authorList>
    </citation>
    <scope>NUCLEOTIDE SEQUENCE</scope>
    <source>
        <strain evidence="6">PDD-24b-2</strain>
    </source>
</reference>
<dbReference type="RefSeq" id="XP_052946595.1">
    <property type="nucleotide sequence ID" value="XM_053093469.1"/>
</dbReference>
<evidence type="ECO:0000256" key="2">
    <source>
        <dbReference type="ARBA" id="ARBA00004496"/>
    </source>
</evidence>
<dbReference type="InterPro" id="IPR002848">
    <property type="entry name" value="Translin_fam"/>
</dbReference>
<name>A0AA38H9D6_9TREE</name>
<dbReference type="CDD" id="cd14820">
    <property type="entry name" value="TRAX"/>
    <property type="match status" value="1"/>
</dbReference>
<protein>
    <submittedName>
        <fullName evidence="6">Translin</fullName>
    </submittedName>
</protein>
<accession>A0AA38H9D6</accession>
<evidence type="ECO:0000256" key="3">
    <source>
        <dbReference type="ARBA" id="ARBA00005902"/>
    </source>
</evidence>
<dbReference type="Proteomes" id="UP001164286">
    <property type="component" value="Unassembled WGS sequence"/>
</dbReference>
<evidence type="ECO:0000256" key="4">
    <source>
        <dbReference type="ARBA" id="ARBA00022490"/>
    </source>
</evidence>
<gene>
    <name evidence="6" type="ORF">MKK02DRAFT_45525</name>
</gene>
<dbReference type="Pfam" id="PF01997">
    <property type="entry name" value="Translin"/>
    <property type="match status" value="1"/>
</dbReference>
<dbReference type="GO" id="GO:0005634">
    <property type="term" value="C:nucleus"/>
    <property type="evidence" value="ECO:0007669"/>
    <property type="project" value="UniProtKB-SubCell"/>
</dbReference>
<dbReference type="EMBL" id="JAKWFO010000005">
    <property type="protein sequence ID" value="KAI9636818.1"/>
    <property type="molecule type" value="Genomic_DNA"/>
</dbReference>
<dbReference type="Gene3D" id="1.20.58.190">
    <property type="entry name" value="Translin, domain 1"/>
    <property type="match status" value="1"/>
</dbReference>